<dbReference type="PANTHER" id="PTHR15715">
    <property type="entry name" value="CENTROSOMAL PROTEIN OF 170 KDA"/>
    <property type="match status" value="1"/>
</dbReference>
<feature type="region of interest" description="Disordered" evidence="2">
    <location>
        <begin position="370"/>
        <end position="389"/>
    </location>
</feature>
<dbReference type="Gene3D" id="2.60.200.20">
    <property type="match status" value="1"/>
</dbReference>
<dbReference type="InParanoid" id="A8QA28"/>
<dbReference type="OrthoDB" id="687730at2759"/>
<evidence type="ECO:0000313" key="6">
    <source>
        <dbReference type="Proteomes" id="UP000008837"/>
    </source>
</evidence>
<feature type="region of interest" description="Disordered" evidence="2">
    <location>
        <begin position="262"/>
        <end position="284"/>
    </location>
</feature>
<dbReference type="PROSITE" id="PS50006">
    <property type="entry name" value="FHA_DOMAIN"/>
    <property type="match status" value="1"/>
</dbReference>
<dbReference type="SMART" id="SM00240">
    <property type="entry name" value="FHA"/>
    <property type="match status" value="1"/>
</dbReference>
<feature type="compositionally biased region" description="Polar residues" evidence="2">
    <location>
        <begin position="7"/>
        <end position="22"/>
    </location>
</feature>
<dbReference type="Proteomes" id="UP000008837">
    <property type="component" value="Unassembled WGS sequence"/>
</dbReference>
<keyword evidence="3" id="KW-0472">Membrane</keyword>
<dbReference type="PANTHER" id="PTHR15715:SF37">
    <property type="entry name" value="LD47843P"/>
    <property type="match status" value="1"/>
</dbReference>
<keyword evidence="3" id="KW-1133">Transmembrane helix</keyword>
<dbReference type="KEGG" id="mgl:MGL_3589"/>
<feature type="region of interest" description="Disordered" evidence="2">
    <location>
        <begin position="1"/>
        <end position="29"/>
    </location>
</feature>
<keyword evidence="6" id="KW-1185">Reference proteome</keyword>
<feature type="coiled-coil region" evidence="1">
    <location>
        <begin position="290"/>
        <end position="341"/>
    </location>
</feature>
<dbReference type="Pfam" id="PF00498">
    <property type="entry name" value="FHA"/>
    <property type="match status" value="1"/>
</dbReference>
<evidence type="ECO:0000256" key="2">
    <source>
        <dbReference type="SAM" id="MobiDB-lite"/>
    </source>
</evidence>
<dbReference type="SUPFAM" id="SSF49879">
    <property type="entry name" value="SMAD/FHA domain"/>
    <property type="match status" value="1"/>
</dbReference>
<name>A8QA28_MALGO</name>
<dbReference type="OMA" id="EVWCEND"/>
<evidence type="ECO:0000256" key="3">
    <source>
        <dbReference type="SAM" id="Phobius"/>
    </source>
</evidence>
<accession>A8QA28</accession>
<sequence length="564" mass="62474">MTERSNTRNQGFLPQKYNSGSSAGIPKQAGSSQETLVCPALHLYPLNDTFVPKQINLAPASSNNRIKIGRYSNNKTVPSPVNGYFDSKVLSRAHAEVWCENDKVFIKDIKSSNGTFINGTRLSPESQESEPFELHSEDVVDFGIDILTDDNKDILHRRVACRVFLVISPDDALKLRNDFSSLYRGGVHGGTLGNAGLCPGAEGGFRRGKPNINLDQVLGRIQIELHKSNMVGSELRTLSTAIEQIHNTLGGGVVPVQDAPHQELVPPKTNGLRESSVPTTEKESMDANTLANLESQLANAQTLLANHMEKIKELEATLAGYEHVKDEVSALKAEIAQTKLELINTHSLQGVARSPDRLLNSVREVSDGFNDAASTSSTDTVVPVSTGDNSDAERAAEVTEESAPMFSQRFLSGSENFASSSLLPDVLARIERLEKTFLEQGQQQQQQKQMQRKNDTFVLTNSDESFLQDWQQCFERKWEQQRNEWDKTHQKINDSIAFLNSQQAYQTKKVSPSSEPINPEIVLQEKKISKHAPDSLFQDFKLVLVIVSSLLVSSLITLYLSKRS</sequence>
<evidence type="ECO:0000259" key="4">
    <source>
        <dbReference type="PROSITE" id="PS50006"/>
    </source>
</evidence>
<comment type="caution">
    <text evidence="5">The sequence shown here is derived from an EMBL/GenBank/DDBJ whole genome shotgun (WGS) entry which is preliminary data.</text>
</comment>
<dbReference type="VEuPathDB" id="FungiDB:MGL_3589"/>
<dbReference type="AlphaFoldDB" id="A8QA28"/>
<proteinExistence type="predicted"/>
<dbReference type="GO" id="GO:0005737">
    <property type="term" value="C:cytoplasm"/>
    <property type="evidence" value="ECO:0007669"/>
    <property type="project" value="TreeGrafter"/>
</dbReference>
<dbReference type="EMBL" id="AAYY01000014">
    <property type="protein sequence ID" value="EDP41908.1"/>
    <property type="molecule type" value="Genomic_DNA"/>
</dbReference>
<dbReference type="STRING" id="425265.A8QA28"/>
<evidence type="ECO:0000256" key="1">
    <source>
        <dbReference type="SAM" id="Coils"/>
    </source>
</evidence>
<dbReference type="GeneID" id="5853428"/>
<protein>
    <recommendedName>
        <fullName evidence="4">FHA domain-containing protein</fullName>
    </recommendedName>
</protein>
<feature type="domain" description="FHA" evidence="4">
    <location>
        <begin position="66"/>
        <end position="122"/>
    </location>
</feature>
<feature type="compositionally biased region" description="Low complexity" evidence="2">
    <location>
        <begin position="374"/>
        <end position="386"/>
    </location>
</feature>
<gene>
    <name evidence="5" type="ORF">MGL_3589</name>
</gene>
<feature type="transmembrane region" description="Helical" evidence="3">
    <location>
        <begin position="540"/>
        <end position="560"/>
    </location>
</feature>
<dbReference type="InterPro" id="IPR051176">
    <property type="entry name" value="Cent_Immune-Sig_Mod"/>
</dbReference>
<reference evidence="5 6" key="1">
    <citation type="journal article" date="2007" name="Proc. Natl. Acad. Sci. U.S.A.">
        <title>Dandruff-associated Malassezia genomes reveal convergent and divergent virulence traits shared with plant and human fungal pathogens.</title>
        <authorList>
            <person name="Xu J."/>
            <person name="Saunders C.W."/>
            <person name="Hu P."/>
            <person name="Grant R.A."/>
            <person name="Boekhout T."/>
            <person name="Kuramae E.E."/>
            <person name="Kronstad J.W."/>
            <person name="Deangelis Y.M."/>
            <person name="Reeder N.L."/>
            <person name="Johnstone K.R."/>
            <person name="Leland M."/>
            <person name="Fieno A.M."/>
            <person name="Begley W.M."/>
            <person name="Sun Y."/>
            <person name="Lacey M.P."/>
            <person name="Chaudhary T."/>
            <person name="Keough T."/>
            <person name="Chu L."/>
            <person name="Sears R."/>
            <person name="Yuan B."/>
            <person name="Dawson T.L.Jr."/>
        </authorList>
    </citation>
    <scope>NUCLEOTIDE SEQUENCE [LARGE SCALE GENOMIC DNA]</scope>
    <source>
        <strain evidence="6">ATCC MYA-4612 / CBS 7966</strain>
    </source>
</reference>
<dbReference type="RefSeq" id="XP_001729122.1">
    <property type="nucleotide sequence ID" value="XM_001729070.1"/>
</dbReference>
<keyword evidence="1" id="KW-0175">Coiled coil</keyword>
<keyword evidence="3" id="KW-0812">Transmembrane</keyword>
<organism evidence="5 6">
    <name type="scientific">Malassezia globosa (strain ATCC MYA-4612 / CBS 7966)</name>
    <name type="common">Dandruff-associated fungus</name>
    <dbReference type="NCBI Taxonomy" id="425265"/>
    <lineage>
        <taxon>Eukaryota</taxon>
        <taxon>Fungi</taxon>
        <taxon>Dikarya</taxon>
        <taxon>Basidiomycota</taxon>
        <taxon>Ustilaginomycotina</taxon>
        <taxon>Malasseziomycetes</taxon>
        <taxon>Malasseziales</taxon>
        <taxon>Malasseziaceae</taxon>
        <taxon>Malassezia</taxon>
    </lineage>
</organism>
<evidence type="ECO:0000313" key="5">
    <source>
        <dbReference type="EMBL" id="EDP41908.1"/>
    </source>
</evidence>
<dbReference type="InterPro" id="IPR008984">
    <property type="entry name" value="SMAD_FHA_dom_sf"/>
</dbReference>
<dbReference type="InterPro" id="IPR000253">
    <property type="entry name" value="FHA_dom"/>
</dbReference>